<gene>
    <name evidence="10" type="ORF">FisN_3Lh249</name>
</gene>
<name>A0A1Z5JP37_FISSO</name>
<keyword evidence="4 8" id="KW-0812">Transmembrane</keyword>
<evidence type="ECO:0000256" key="6">
    <source>
        <dbReference type="ARBA" id="ARBA00022989"/>
    </source>
</evidence>
<dbReference type="OrthoDB" id="5296287at2759"/>
<feature type="domain" description="Major facilitator superfamily (MFS) profile" evidence="9">
    <location>
        <begin position="54"/>
        <end position="490"/>
    </location>
</feature>
<evidence type="ECO:0000256" key="3">
    <source>
        <dbReference type="ARBA" id="ARBA00022475"/>
    </source>
</evidence>
<dbReference type="PROSITE" id="PS00217">
    <property type="entry name" value="SUGAR_TRANSPORT_2"/>
    <property type="match status" value="1"/>
</dbReference>
<dbReference type="InterPro" id="IPR036259">
    <property type="entry name" value="MFS_trans_sf"/>
</dbReference>
<dbReference type="AlphaFoldDB" id="A0A1Z5JP37"/>
<dbReference type="InterPro" id="IPR020846">
    <property type="entry name" value="MFS_dom"/>
</dbReference>
<evidence type="ECO:0000313" key="11">
    <source>
        <dbReference type="Proteomes" id="UP000198406"/>
    </source>
</evidence>
<evidence type="ECO:0000256" key="5">
    <source>
        <dbReference type="ARBA" id="ARBA00022847"/>
    </source>
</evidence>
<evidence type="ECO:0000259" key="9">
    <source>
        <dbReference type="PROSITE" id="PS50850"/>
    </source>
</evidence>
<sequence>MEEARKNAVHLDRSIKKLGGLPKELPNDALQIPDEELAFYYHSSTEHGDDNIWGLLSGVGGNIYEWYDFAVFGLLAPEIGSAFFPESSKKLQLISSFSVYLAAFLMRPAGAILFGEMGDRIVGRRHALIFSILLITIPSILMGCLPTYETWGAFAAFLLIILRMLQGLSVGGQLAGSYVLSIEQSSAKTRGFRGSICDASSVGGFLLASAVTTVTRSVLTEDQVNRWGWRVPFLFSLLLAPLLYATVSRAEESKLWSERIEQKSTVATVPEKEQTPAVVDLFSSPFRRRQLAGMIGVLSAVTSSFYTIFLWTPVYLSELRGVMKEQAADLINFCVVSLYICFLLAAGKLSDKFPHRMDLIRIGLPALIVTAPTMFGVFECESWVGYLLAQLQFCFCLSLIQGSMAAWEVELWMSDPTLSFTGVAIGHNIAATLFGGTMPLVATFLYYVGEDILDSSSDDVVWPRMLPGLYISVLGCISFYCISYVVRHPHDLRGDSKLQEAVKRKMDEAQIEKNEQRHELGDSSCSNTNNYLPPII</sequence>
<evidence type="ECO:0000256" key="8">
    <source>
        <dbReference type="SAM" id="Phobius"/>
    </source>
</evidence>
<evidence type="ECO:0000256" key="4">
    <source>
        <dbReference type="ARBA" id="ARBA00022692"/>
    </source>
</evidence>
<feature type="transmembrane region" description="Helical" evidence="8">
    <location>
        <begin position="330"/>
        <end position="347"/>
    </location>
</feature>
<dbReference type="Proteomes" id="UP000198406">
    <property type="component" value="Unassembled WGS sequence"/>
</dbReference>
<keyword evidence="11" id="KW-1185">Reference proteome</keyword>
<keyword evidence="6 8" id="KW-1133">Transmembrane helix</keyword>
<dbReference type="InterPro" id="IPR051084">
    <property type="entry name" value="H+-coupled_symporters"/>
</dbReference>
<feature type="transmembrane region" description="Helical" evidence="8">
    <location>
        <begin position="468"/>
        <end position="486"/>
    </location>
</feature>
<comment type="subcellular location">
    <subcellularLocation>
        <location evidence="1">Cell membrane</location>
        <topology evidence="1">Multi-pass membrane protein</topology>
    </subcellularLocation>
</comment>
<feature type="transmembrane region" description="Helical" evidence="8">
    <location>
        <begin position="127"/>
        <end position="148"/>
    </location>
</feature>
<feature type="transmembrane region" description="Helical" evidence="8">
    <location>
        <begin position="428"/>
        <end position="448"/>
    </location>
</feature>
<dbReference type="PROSITE" id="PS50850">
    <property type="entry name" value="MFS"/>
    <property type="match status" value="1"/>
</dbReference>
<evidence type="ECO:0000313" key="10">
    <source>
        <dbReference type="EMBL" id="GAX15803.1"/>
    </source>
</evidence>
<dbReference type="EMBL" id="BDSP01000096">
    <property type="protein sequence ID" value="GAX15803.1"/>
    <property type="molecule type" value="Genomic_DNA"/>
</dbReference>
<keyword evidence="2" id="KW-0813">Transport</keyword>
<reference evidence="10 11" key="1">
    <citation type="journal article" date="2015" name="Plant Cell">
        <title>Oil accumulation by the oleaginous diatom Fistulifera solaris as revealed by the genome and transcriptome.</title>
        <authorList>
            <person name="Tanaka T."/>
            <person name="Maeda Y."/>
            <person name="Veluchamy A."/>
            <person name="Tanaka M."/>
            <person name="Abida H."/>
            <person name="Marechal E."/>
            <person name="Bowler C."/>
            <person name="Muto M."/>
            <person name="Sunaga Y."/>
            <person name="Tanaka M."/>
            <person name="Yoshino T."/>
            <person name="Taniguchi T."/>
            <person name="Fukuda Y."/>
            <person name="Nemoto M."/>
            <person name="Matsumoto M."/>
            <person name="Wong P.S."/>
            <person name="Aburatani S."/>
            <person name="Fujibuchi W."/>
        </authorList>
    </citation>
    <scope>NUCLEOTIDE SEQUENCE [LARGE SCALE GENOMIC DNA]</scope>
    <source>
        <strain evidence="10 11">JPCC DA0580</strain>
    </source>
</reference>
<keyword evidence="3" id="KW-1003">Cell membrane</keyword>
<feature type="transmembrane region" description="Helical" evidence="8">
    <location>
        <begin position="93"/>
        <end position="115"/>
    </location>
</feature>
<feature type="transmembrane region" description="Helical" evidence="8">
    <location>
        <begin position="359"/>
        <end position="378"/>
    </location>
</feature>
<organism evidence="10 11">
    <name type="scientific">Fistulifera solaris</name>
    <name type="common">Oleaginous diatom</name>
    <dbReference type="NCBI Taxonomy" id="1519565"/>
    <lineage>
        <taxon>Eukaryota</taxon>
        <taxon>Sar</taxon>
        <taxon>Stramenopiles</taxon>
        <taxon>Ochrophyta</taxon>
        <taxon>Bacillariophyta</taxon>
        <taxon>Bacillariophyceae</taxon>
        <taxon>Bacillariophycidae</taxon>
        <taxon>Naviculales</taxon>
        <taxon>Naviculaceae</taxon>
        <taxon>Fistulifera</taxon>
    </lineage>
</organism>
<keyword evidence="5" id="KW-0769">Symport</keyword>
<feature type="transmembrane region" description="Helical" evidence="8">
    <location>
        <begin position="291"/>
        <end position="310"/>
    </location>
</feature>
<dbReference type="SUPFAM" id="SSF103473">
    <property type="entry name" value="MFS general substrate transporter"/>
    <property type="match status" value="1"/>
</dbReference>
<dbReference type="GO" id="GO:0015293">
    <property type="term" value="F:symporter activity"/>
    <property type="evidence" value="ECO:0007669"/>
    <property type="project" value="UniProtKB-KW"/>
</dbReference>
<dbReference type="InterPro" id="IPR005829">
    <property type="entry name" value="Sugar_transporter_CS"/>
</dbReference>
<dbReference type="PANTHER" id="PTHR43528">
    <property type="entry name" value="ALPHA-KETOGLUTARATE PERMEASE"/>
    <property type="match status" value="1"/>
</dbReference>
<dbReference type="InParanoid" id="A0A1Z5JP37"/>
<evidence type="ECO:0000256" key="1">
    <source>
        <dbReference type="ARBA" id="ARBA00004651"/>
    </source>
</evidence>
<evidence type="ECO:0000256" key="2">
    <source>
        <dbReference type="ARBA" id="ARBA00022448"/>
    </source>
</evidence>
<dbReference type="Pfam" id="PF00083">
    <property type="entry name" value="Sugar_tr"/>
    <property type="match status" value="1"/>
</dbReference>
<dbReference type="Gene3D" id="1.20.1250.20">
    <property type="entry name" value="MFS general substrate transporter like domains"/>
    <property type="match status" value="1"/>
</dbReference>
<protein>
    <submittedName>
        <fullName evidence="10">MFS transporter, MHS family, proline/betaine transporter</fullName>
    </submittedName>
</protein>
<dbReference type="InterPro" id="IPR005828">
    <property type="entry name" value="MFS_sugar_transport-like"/>
</dbReference>
<proteinExistence type="predicted"/>
<comment type="caution">
    <text evidence="10">The sequence shown here is derived from an EMBL/GenBank/DDBJ whole genome shotgun (WGS) entry which is preliminary data.</text>
</comment>
<feature type="transmembrane region" description="Helical" evidence="8">
    <location>
        <begin position="154"/>
        <end position="180"/>
    </location>
</feature>
<accession>A0A1Z5JP37</accession>
<evidence type="ECO:0000256" key="7">
    <source>
        <dbReference type="ARBA" id="ARBA00023136"/>
    </source>
</evidence>
<keyword evidence="7 8" id="KW-0472">Membrane</keyword>
<dbReference type="GO" id="GO:0005886">
    <property type="term" value="C:plasma membrane"/>
    <property type="evidence" value="ECO:0007669"/>
    <property type="project" value="UniProtKB-SubCell"/>
</dbReference>
<dbReference type="PANTHER" id="PTHR43528:SF1">
    <property type="entry name" value="ALPHA-KETOGLUTARATE PERMEASE"/>
    <property type="match status" value="1"/>
</dbReference>
<feature type="transmembrane region" description="Helical" evidence="8">
    <location>
        <begin position="384"/>
        <end position="407"/>
    </location>
</feature>